<organism evidence="2 3">
    <name type="scientific">Shigella boydii 4444-74</name>
    <dbReference type="NCBI Taxonomy" id="766140"/>
    <lineage>
        <taxon>Bacteria</taxon>
        <taxon>Pseudomonadati</taxon>
        <taxon>Pseudomonadota</taxon>
        <taxon>Gammaproteobacteria</taxon>
        <taxon>Enterobacterales</taxon>
        <taxon>Enterobacteriaceae</taxon>
        <taxon>Shigella</taxon>
    </lineage>
</organism>
<gene>
    <name evidence="2" type="ORF">SB444474_2060</name>
</gene>
<feature type="transmembrane region" description="Helical" evidence="1">
    <location>
        <begin position="6"/>
        <end position="27"/>
    </location>
</feature>
<reference evidence="2 3" key="1">
    <citation type="submission" date="2012-03" db="EMBL/GenBank/DDBJ databases">
        <authorList>
            <person name="Rasko D."/>
            <person name="Redman J."/>
            <person name="Daugherty S.C."/>
            <person name="Tallon L."/>
            <person name="Sadzewicz L."/>
            <person name="Jones K."/>
            <person name="Santana-Cruz I."/>
            <person name="Liu X."/>
        </authorList>
    </citation>
    <scope>NUCLEOTIDE SEQUENCE [LARGE SCALE GENOMIC DNA]</scope>
    <source>
        <strain evidence="2 3">4444-74</strain>
    </source>
</reference>
<dbReference type="Proteomes" id="UP000004199">
    <property type="component" value="Unassembled WGS sequence"/>
</dbReference>
<keyword evidence="1" id="KW-0472">Membrane</keyword>
<protein>
    <submittedName>
        <fullName evidence="2">Uncharacterized protein</fullName>
    </submittedName>
</protein>
<accession>I6E434</accession>
<keyword evidence="1" id="KW-0812">Transmembrane</keyword>
<keyword evidence="1" id="KW-1133">Transmembrane helix</keyword>
<evidence type="ECO:0000313" key="2">
    <source>
        <dbReference type="EMBL" id="EIQ38776.1"/>
    </source>
</evidence>
<evidence type="ECO:0000313" key="3">
    <source>
        <dbReference type="Proteomes" id="UP000004199"/>
    </source>
</evidence>
<sequence>MACPSWAMTVASFSEFWVMAVPVAVCIRTISSMMPCMVASSGMICRVTG</sequence>
<evidence type="ECO:0000256" key="1">
    <source>
        <dbReference type="SAM" id="Phobius"/>
    </source>
</evidence>
<comment type="caution">
    <text evidence="2">The sequence shown here is derived from an EMBL/GenBank/DDBJ whole genome shotgun (WGS) entry which is preliminary data.</text>
</comment>
<dbReference type="EMBL" id="AKNB01000232">
    <property type="protein sequence ID" value="EIQ38776.1"/>
    <property type="molecule type" value="Genomic_DNA"/>
</dbReference>
<name>I6E434_SHIBO</name>
<proteinExistence type="predicted"/>
<dbReference type="AlphaFoldDB" id="I6E434"/>